<organism evidence="1 2">
    <name type="scientific">Aeromonas sobria</name>
    <dbReference type="NCBI Taxonomy" id="646"/>
    <lineage>
        <taxon>Bacteria</taxon>
        <taxon>Pseudomonadati</taxon>
        <taxon>Pseudomonadota</taxon>
        <taxon>Gammaproteobacteria</taxon>
        <taxon>Aeromonadales</taxon>
        <taxon>Aeromonadaceae</taxon>
        <taxon>Aeromonas</taxon>
    </lineage>
</organism>
<accession>A0A2N3IN21</accession>
<dbReference type="Proteomes" id="UP000233526">
    <property type="component" value="Unassembled WGS sequence"/>
</dbReference>
<reference evidence="1 2" key="1">
    <citation type="journal article" date="2017" name="Front. Microbiol.">
        <title>Strong Genomic and Phenotypic Heterogeneity in the Aeromonas sobria Species Complex.</title>
        <authorList>
            <person name="Gauthier J."/>
            <person name="Vincent A.T."/>
            <person name="Charette S.J."/>
            <person name="Derome N."/>
        </authorList>
    </citation>
    <scope>NUCLEOTIDE SEQUENCE [LARGE SCALE GENOMIC DNA]</scope>
    <source>
        <strain evidence="1 2">JF2635</strain>
    </source>
</reference>
<gene>
    <name evidence="1" type="ORF">AOX56_22075</name>
</gene>
<sequence length="81" mass="8858">MIDTSDKRELSVEIKLTMSKKDNGEYAVLFMGTEVISFGESVYKTDGDKIYEALVNMFAKGVEIGANAERKGLSGVSVTED</sequence>
<proteinExistence type="predicted"/>
<evidence type="ECO:0000313" key="1">
    <source>
        <dbReference type="EMBL" id="PKQ72255.1"/>
    </source>
</evidence>
<dbReference type="EMBL" id="LJZX01000076">
    <property type="protein sequence ID" value="PKQ72255.1"/>
    <property type="molecule type" value="Genomic_DNA"/>
</dbReference>
<evidence type="ECO:0000313" key="2">
    <source>
        <dbReference type="Proteomes" id="UP000233526"/>
    </source>
</evidence>
<dbReference type="AlphaFoldDB" id="A0A2N3IN21"/>
<dbReference type="RefSeq" id="WP_101320582.1">
    <property type="nucleotide sequence ID" value="NZ_MF770239.1"/>
</dbReference>
<protein>
    <submittedName>
        <fullName evidence="1">Uncharacterized protein</fullName>
    </submittedName>
</protein>
<comment type="caution">
    <text evidence="1">The sequence shown here is derived from an EMBL/GenBank/DDBJ whole genome shotgun (WGS) entry which is preliminary data.</text>
</comment>
<name>A0A2N3IN21_AERSO</name>